<dbReference type="AlphaFoldDB" id="A0A9W8YK62"/>
<evidence type="ECO:0000256" key="4">
    <source>
        <dbReference type="ARBA" id="ARBA00023033"/>
    </source>
</evidence>
<gene>
    <name evidence="6" type="ORF">N0V93_009585</name>
</gene>
<evidence type="ECO:0000259" key="5">
    <source>
        <dbReference type="Pfam" id="PF00296"/>
    </source>
</evidence>
<dbReference type="OrthoDB" id="2558704at2759"/>
<keyword evidence="7" id="KW-1185">Reference proteome</keyword>
<evidence type="ECO:0000313" key="6">
    <source>
        <dbReference type="EMBL" id="KAJ4386687.1"/>
    </source>
</evidence>
<evidence type="ECO:0000313" key="7">
    <source>
        <dbReference type="Proteomes" id="UP001140453"/>
    </source>
</evidence>
<evidence type="ECO:0000256" key="3">
    <source>
        <dbReference type="ARBA" id="ARBA00023002"/>
    </source>
</evidence>
<keyword evidence="4" id="KW-0503">Monooxygenase</keyword>
<accession>A0A9W8YK62</accession>
<comment type="caution">
    <text evidence="6">The sequence shown here is derived from an EMBL/GenBank/DDBJ whole genome shotgun (WGS) entry which is preliminary data.</text>
</comment>
<dbReference type="Gene3D" id="3.20.20.30">
    <property type="entry name" value="Luciferase-like domain"/>
    <property type="match status" value="1"/>
</dbReference>
<organism evidence="6 7">
    <name type="scientific">Gnomoniopsis smithogilvyi</name>
    <dbReference type="NCBI Taxonomy" id="1191159"/>
    <lineage>
        <taxon>Eukaryota</taxon>
        <taxon>Fungi</taxon>
        <taxon>Dikarya</taxon>
        <taxon>Ascomycota</taxon>
        <taxon>Pezizomycotina</taxon>
        <taxon>Sordariomycetes</taxon>
        <taxon>Sordariomycetidae</taxon>
        <taxon>Diaporthales</taxon>
        <taxon>Gnomoniaceae</taxon>
        <taxon>Gnomoniopsis</taxon>
    </lineage>
</organism>
<dbReference type="EMBL" id="JAPEVB010000006">
    <property type="protein sequence ID" value="KAJ4386687.1"/>
    <property type="molecule type" value="Genomic_DNA"/>
</dbReference>
<dbReference type="SUPFAM" id="SSF51679">
    <property type="entry name" value="Bacterial luciferase-like"/>
    <property type="match status" value="1"/>
</dbReference>
<keyword evidence="2" id="KW-0288">FMN</keyword>
<dbReference type="GO" id="GO:0016705">
    <property type="term" value="F:oxidoreductase activity, acting on paired donors, with incorporation or reduction of molecular oxygen"/>
    <property type="evidence" value="ECO:0007669"/>
    <property type="project" value="InterPro"/>
</dbReference>
<dbReference type="PANTHER" id="PTHR42847:SF4">
    <property type="entry name" value="ALKANESULFONATE MONOOXYGENASE-RELATED"/>
    <property type="match status" value="1"/>
</dbReference>
<evidence type="ECO:0000256" key="1">
    <source>
        <dbReference type="ARBA" id="ARBA00022630"/>
    </source>
</evidence>
<dbReference type="InterPro" id="IPR036661">
    <property type="entry name" value="Luciferase-like_sf"/>
</dbReference>
<dbReference type="CDD" id="cd01094">
    <property type="entry name" value="Alkanesulfonate_monoxygenase"/>
    <property type="match status" value="1"/>
</dbReference>
<dbReference type="Pfam" id="PF00296">
    <property type="entry name" value="Bac_luciferase"/>
    <property type="match status" value="1"/>
</dbReference>
<dbReference type="Proteomes" id="UP001140453">
    <property type="component" value="Unassembled WGS sequence"/>
</dbReference>
<dbReference type="InterPro" id="IPR050172">
    <property type="entry name" value="SsuD_RutA_monooxygenase"/>
</dbReference>
<sequence>MANELKENAVLSAIADGQFILGTFASNCSSGMTVTKIPDRWSNTWENNLTLAHLLDDAGIEFMLPIARWIGYGGDTNFHGNVLETMTWATGLLANTKRLNVFSTIHTTANNPVVVAKQISTIDKISQGRIGLNIVAGWNKPEYEALGLDLPATHEERYAFAQEWFDIVKKLWTATESFQWDGKFWKLKNVLGEPQLSSSVPIINAAGSGEGRAFAARNADLLFTPAVDLERSAKEVTELKAQGKDAGRTVGVLTFSHIVCRPTEQEAKEFFEYFCEKNSDWAAVDNLVALQFAHAQSFPHDLLESIRNRMAAGHGGYLLVGTPRQVADGILDLHRAGFNGTTLSFVDYVKEFPFFRDNVLPLLEEAGIRRPSR</sequence>
<keyword evidence="1" id="KW-0285">Flavoprotein</keyword>
<feature type="domain" description="Luciferase-like" evidence="5">
    <location>
        <begin position="22"/>
        <end position="339"/>
    </location>
</feature>
<keyword evidence="3" id="KW-0560">Oxidoreductase</keyword>
<name>A0A9W8YK62_9PEZI</name>
<protein>
    <recommendedName>
        <fullName evidence="5">Luciferase-like domain-containing protein</fullName>
    </recommendedName>
</protein>
<dbReference type="PANTHER" id="PTHR42847">
    <property type="entry name" value="ALKANESULFONATE MONOOXYGENASE"/>
    <property type="match status" value="1"/>
</dbReference>
<reference evidence="6" key="1">
    <citation type="submission" date="2022-10" db="EMBL/GenBank/DDBJ databases">
        <title>Tapping the CABI collections for fungal endophytes: first genome assemblies for Collariella, Neodidymelliopsis, Ascochyta clinopodiicola, Didymella pomorum, Didymosphaeria variabile, Neocosmospora piperis and Neocucurbitaria cava.</title>
        <authorList>
            <person name="Hill R."/>
        </authorList>
    </citation>
    <scope>NUCLEOTIDE SEQUENCE</scope>
    <source>
        <strain evidence="6">IMI 355082</strain>
    </source>
</reference>
<evidence type="ECO:0000256" key="2">
    <source>
        <dbReference type="ARBA" id="ARBA00022643"/>
    </source>
</evidence>
<dbReference type="InterPro" id="IPR011251">
    <property type="entry name" value="Luciferase-like_dom"/>
</dbReference>
<proteinExistence type="predicted"/>
<dbReference type="GO" id="GO:0004497">
    <property type="term" value="F:monooxygenase activity"/>
    <property type="evidence" value="ECO:0007669"/>
    <property type="project" value="UniProtKB-KW"/>
</dbReference>